<evidence type="ECO:0000256" key="1">
    <source>
        <dbReference type="ARBA" id="ARBA00004561"/>
    </source>
</evidence>
<dbReference type="GO" id="GO:0009289">
    <property type="term" value="C:pilus"/>
    <property type="evidence" value="ECO:0007669"/>
    <property type="project" value="UniProtKB-SubCell"/>
</dbReference>
<evidence type="ECO:0000256" key="5">
    <source>
        <dbReference type="ARBA" id="ARBA00022837"/>
    </source>
</evidence>
<gene>
    <name evidence="9" type="ORF">EV677_2006</name>
</gene>
<reference evidence="9 10" key="1">
    <citation type="submission" date="2019-03" db="EMBL/GenBank/DDBJ databases">
        <title>Genomic Encyclopedia of Type Strains, Phase IV (KMG-IV): sequencing the most valuable type-strain genomes for metagenomic binning, comparative biology and taxonomic classification.</title>
        <authorList>
            <person name="Goeker M."/>
        </authorList>
    </citation>
    <scope>NUCLEOTIDE SEQUENCE [LARGE SCALE GENOMIC DNA]</scope>
    <source>
        <strain evidence="9 10">DSM 18555</strain>
    </source>
</reference>
<dbReference type="InterPro" id="IPR015943">
    <property type="entry name" value="WD40/YVTN_repeat-like_dom_sf"/>
</dbReference>
<evidence type="ECO:0000256" key="3">
    <source>
        <dbReference type="ARBA" id="ARBA00022558"/>
    </source>
</evidence>
<accession>A0A4R6G635</accession>
<keyword evidence="10" id="KW-1185">Reference proteome</keyword>
<comment type="caution">
    <text evidence="9">The sequence shown here is derived from an EMBL/GenBank/DDBJ whole genome shotgun (WGS) entry which is preliminary data.</text>
</comment>
<dbReference type="InterPro" id="IPR008707">
    <property type="entry name" value="B-propeller_PilY1"/>
</dbReference>
<feature type="domain" description="PilY1 beta-propeller" evidence="8">
    <location>
        <begin position="202"/>
        <end position="541"/>
    </location>
</feature>
<keyword evidence="4" id="KW-0479">Metal-binding</keyword>
<dbReference type="GO" id="GO:0046872">
    <property type="term" value="F:metal ion binding"/>
    <property type="evidence" value="ECO:0007669"/>
    <property type="project" value="UniProtKB-KW"/>
</dbReference>
<feature type="chain" id="PRO_5020515931" evidence="7">
    <location>
        <begin position="29"/>
        <end position="727"/>
    </location>
</feature>
<dbReference type="InterPro" id="IPR011047">
    <property type="entry name" value="Quinoprotein_ADH-like_sf"/>
</dbReference>
<protein>
    <submittedName>
        <fullName evidence="9">Type IV pilus assembly protein PilY1</fullName>
    </submittedName>
</protein>
<evidence type="ECO:0000256" key="6">
    <source>
        <dbReference type="ARBA" id="ARBA00023263"/>
    </source>
</evidence>
<dbReference type="OrthoDB" id="7156875at2"/>
<dbReference type="SUPFAM" id="SSF50998">
    <property type="entry name" value="Quinoprotein alcohol dehydrogenase-like"/>
    <property type="match status" value="1"/>
</dbReference>
<feature type="signal peptide" evidence="7">
    <location>
        <begin position="1"/>
        <end position="28"/>
    </location>
</feature>
<dbReference type="EMBL" id="SNWF01000005">
    <property type="protein sequence ID" value="TDN89937.1"/>
    <property type="molecule type" value="Genomic_DNA"/>
</dbReference>
<dbReference type="AlphaFoldDB" id="A0A4R6G635"/>
<evidence type="ECO:0000256" key="7">
    <source>
        <dbReference type="SAM" id="SignalP"/>
    </source>
</evidence>
<evidence type="ECO:0000313" key="9">
    <source>
        <dbReference type="EMBL" id="TDN89937.1"/>
    </source>
</evidence>
<proteinExistence type="inferred from homology"/>
<sequence>MKILSRHAAHACLINGVLLVSFSFVSHAAVPEIAVETDPLISLLCSKQLSGSLTISGATTSASSISDAGVSLYQAGFNKATWSGSLKKYRLGFDEFEGEIKIASVAEWDAADILTGVESVIAKPAPEARHIYTSMNIANQPSLTMPFLWNNLSIAQMALLHTSPVTGNDDQLGEKRLDYLRGGRQYELGNAGGIFRKRDRVLGAIVHSSPVFVGAPSVSLQGSDYPAFYEAHKTRRSAVYVGASDGMLHGFDAVNGEELFAYVPQALFKNLSSLTRDGGVYRPFVDGAITVAETRVANQWKTILASGMGGGAQGVFALDVTAPDQFEKGLGALWEFTDADDVDMGNVVGAPLIARFRIKIVKGVPSYRDFVVVAAGLNNYRDDGVGKFNLQAPGALFLLALDKSKSEPWKIGTNYFKFVIPISDKMLANGLTAPASVPADDGSIAYIYSGDLQGNLWRFDFSGNAPWPNAVGGTSTKPVFVAMDAQRNRQAITQKVQVVYAPYGGYLVLFGTGKFIEAADMDAARFKMQSFYAVLDALDGKTVTRNQLLERKLMPVNSSRNMLEINGGEVKYGLPANGDKGWYLDFLDANKTGERSIGSARVSDGILFFNTLIPNSDPCQVHGGRRYILNTLNGLPVHANLSAELSNTVLSSTPMVMAIVPEQAPRDATGKRRVKKKLEVLDPVVSDKQGTSAPVPKAVTETSTLSGRLSWREIVNWVELRTSIIKK</sequence>
<keyword evidence="7" id="KW-0732">Signal</keyword>
<comment type="similarity">
    <text evidence="2">Belongs to the PilY1 family.</text>
</comment>
<evidence type="ECO:0000256" key="4">
    <source>
        <dbReference type="ARBA" id="ARBA00022723"/>
    </source>
</evidence>
<keyword evidence="3" id="KW-1029">Fimbrium biogenesis</keyword>
<evidence type="ECO:0000313" key="10">
    <source>
        <dbReference type="Proteomes" id="UP000294737"/>
    </source>
</evidence>
<evidence type="ECO:0000256" key="2">
    <source>
        <dbReference type="ARBA" id="ARBA00008387"/>
    </source>
</evidence>
<evidence type="ECO:0000259" key="8">
    <source>
        <dbReference type="Pfam" id="PF05567"/>
    </source>
</evidence>
<organism evidence="9 10">
    <name type="scientific">Herminiimonas fonticola</name>
    <dbReference type="NCBI Taxonomy" id="303380"/>
    <lineage>
        <taxon>Bacteria</taxon>
        <taxon>Pseudomonadati</taxon>
        <taxon>Pseudomonadota</taxon>
        <taxon>Betaproteobacteria</taxon>
        <taxon>Burkholderiales</taxon>
        <taxon>Oxalobacteraceae</taxon>
        <taxon>Herminiimonas</taxon>
    </lineage>
</organism>
<keyword evidence="6" id="KW-0281">Fimbrium</keyword>
<name>A0A4R6G635_9BURK</name>
<dbReference type="Pfam" id="PF05567">
    <property type="entry name" value="T4P_PilY1"/>
    <property type="match status" value="1"/>
</dbReference>
<dbReference type="Gene3D" id="2.130.10.10">
    <property type="entry name" value="YVTN repeat-like/Quinoprotein amine dehydrogenase"/>
    <property type="match status" value="1"/>
</dbReference>
<dbReference type="Proteomes" id="UP000294737">
    <property type="component" value="Unassembled WGS sequence"/>
</dbReference>
<dbReference type="RefSeq" id="WP_112992018.1">
    <property type="nucleotide sequence ID" value="NZ_PTLZ01000002.1"/>
</dbReference>
<comment type="subcellular location">
    <subcellularLocation>
        <location evidence="1">Fimbrium</location>
    </subcellularLocation>
</comment>
<keyword evidence="5" id="KW-0106">Calcium</keyword>